<dbReference type="GO" id="GO:0016757">
    <property type="term" value="F:glycosyltransferase activity"/>
    <property type="evidence" value="ECO:0007669"/>
    <property type="project" value="UniProtKB-KW"/>
</dbReference>
<evidence type="ECO:0000256" key="2">
    <source>
        <dbReference type="ARBA" id="ARBA00022679"/>
    </source>
</evidence>
<reference evidence="4 5" key="1">
    <citation type="submission" date="2020-01" db="EMBL/GenBank/DDBJ databases">
        <title>Vaginal microbiome of pregnant Indian women: Insights into the genome of dominants Lactobacillus species.</title>
        <authorList>
            <person name="Das B."/>
            <person name="Mehta O."/>
            <person name="Ghosh T.S."/>
            <person name="Kothidar A."/>
            <person name="Gowtham M.R."/>
            <person name="Mitra R."/>
            <person name="Kshetrapal P."/>
            <person name="Wadhwa N."/>
            <person name="Thiruvengadam R."/>
            <person name="Nair G.B."/>
            <person name="Bhatnagar S."/>
            <person name="Pore S."/>
        </authorList>
    </citation>
    <scope>NUCLEOTIDE SEQUENCE [LARGE SCALE GENOMIC DNA]</scope>
    <source>
        <strain evidence="4 5">Indica2</strain>
    </source>
</reference>
<sequence>MKNIIVYALTDRRGGIESFFLNYDKYLKDIHLDFIKITPNKLSYETKLKKCKIYYVPRRRDDAILRRSKIRSIFEHTEYDALWFNSNDLASIDIIKEAKKAGIKCIGHAHNSRTDKLNRTIRHEINKLLVNKDFSEKFACSLSAAKWFYPTPSDATIIYNAIDVKKYLFSDQIRKNIRASYNIPDDNIVLGDIGRLEKQKNMTYLIDVFEKYHRKNPKSYLMIIGNGSRRSELQKYATEKNLKSSIIFTGEVDDTSDYLSALDVFLMPSLYEGLPVTLVEAQAAGLRCIVADNITHEVNVTKNIEYLSIKKDNIANWVENISKSNNRLEEGKKLLGSVFDISKSAGYLEKKILKIID</sequence>
<dbReference type="RefSeq" id="WP_160810891.1">
    <property type="nucleotide sequence ID" value="NZ_WWFF01000001.1"/>
</dbReference>
<dbReference type="Gene3D" id="3.40.50.2000">
    <property type="entry name" value="Glycogen Phosphorylase B"/>
    <property type="match status" value="2"/>
</dbReference>
<dbReference type="EMBL" id="WWFF01000001">
    <property type="protein sequence ID" value="MYN52859.1"/>
    <property type="molecule type" value="Genomic_DNA"/>
</dbReference>
<dbReference type="PANTHER" id="PTHR12526:SF629">
    <property type="entry name" value="TEICHURONIC ACID BIOSYNTHESIS GLYCOSYLTRANSFERASE TUAH-RELATED"/>
    <property type="match status" value="1"/>
</dbReference>
<dbReference type="Pfam" id="PF00534">
    <property type="entry name" value="Glycos_transf_1"/>
    <property type="match status" value="1"/>
</dbReference>
<protein>
    <submittedName>
        <fullName evidence="4">Glycosyltransferase</fullName>
    </submittedName>
</protein>
<organism evidence="4 5">
    <name type="scientific">Lactobacillus crispatus</name>
    <dbReference type="NCBI Taxonomy" id="47770"/>
    <lineage>
        <taxon>Bacteria</taxon>
        <taxon>Bacillati</taxon>
        <taxon>Bacillota</taxon>
        <taxon>Bacilli</taxon>
        <taxon>Lactobacillales</taxon>
        <taxon>Lactobacillaceae</taxon>
        <taxon>Lactobacillus</taxon>
    </lineage>
</organism>
<dbReference type="InterPro" id="IPR001296">
    <property type="entry name" value="Glyco_trans_1"/>
</dbReference>
<dbReference type="SUPFAM" id="SSF53756">
    <property type="entry name" value="UDP-Glycosyltransferase/glycogen phosphorylase"/>
    <property type="match status" value="1"/>
</dbReference>
<evidence type="ECO:0000313" key="4">
    <source>
        <dbReference type="EMBL" id="MYN52859.1"/>
    </source>
</evidence>
<keyword evidence="2 4" id="KW-0808">Transferase</keyword>
<name>A0A7X4HL86_9LACO</name>
<gene>
    <name evidence="4" type="ORF">GTK63_00690</name>
</gene>
<evidence type="ECO:0000259" key="3">
    <source>
        <dbReference type="Pfam" id="PF00534"/>
    </source>
</evidence>
<dbReference type="Proteomes" id="UP000460132">
    <property type="component" value="Unassembled WGS sequence"/>
</dbReference>
<feature type="domain" description="Glycosyl transferase family 1" evidence="3">
    <location>
        <begin position="174"/>
        <end position="323"/>
    </location>
</feature>
<accession>A0A7X4HL86</accession>
<dbReference type="PANTHER" id="PTHR12526">
    <property type="entry name" value="GLYCOSYLTRANSFERASE"/>
    <property type="match status" value="1"/>
</dbReference>
<proteinExistence type="predicted"/>
<keyword evidence="1" id="KW-0328">Glycosyltransferase</keyword>
<comment type="caution">
    <text evidence="4">The sequence shown here is derived from an EMBL/GenBank/DDBJ whole genome shotgun (WGS) entry which is preliminary data.</text>
</comment>
<evidence type="ECO:0000313" key="5">
    <source>
        <dbReference type="Proteomes" id="UP000460132"/>
    </source>
</evidence>
<dbReference type="AlphaFoldDB" id="A0A7X4HL86"/>
<evidence type="ECO:0000256" key="1">
    <source>
        <dbReference type="ARBA" id="ARBA00022676"/>
    </source>
</evidence>